<evidence type="ECO:0000256" key="6">
    <source>
        <dbReference type="ARBA" id="ARBA00023136"/>
    </source>
</evidence>
<feature type="transmembrane region" description="Helical" evidence="7">
    <location>
        <begin position="20"/>
        <end position="37"/>
    </location>
</feature>
<evidence type="ECO:0000313" key="9">
    <source>
        <dbReference type="Proteomes" id="UP000001822"/>
    </source>
</evidence>
<evidence type="ECO:0000256" key="4">
    <source>
        <dbReference type="ARBA" id="ARBA00022692"/>
    </source>
</evidence>
<dbReference type="InterPro" id="IPR051907">
    <property type="entry name" value="DoxX-like_oxidoreductase"/>
</dbReference>
<accession>A0A6N4SV93</accession>
<dbReference type="KEGG" id="chu:CHU_3092"/>
<feature type="transmembrane region" description="Helical" evidence="7">
    <location>
        <begin position="75"/>
        <end position="101"/>
    </location>
</feature>
<evidence type="ECO:0000256" key="1">
    <source>
        <dbReference type="ARBA" id="ARBA00004651"/>
    </source>
</evidence>
<evidence type="ECO:0000313" key="8">
    <source>
        <dbReference type="EMBL" id="ABG60332.1"/>
    </source>
</evidence>
<dbReference type="EMBL" id="CP000383">
    <property type="protein sequence ID" value="ABG60332.1"/>
    <property type="molecule type" value="Genomic_DNA"/>
</dbReference>
<dbReference type="InterPro" id="IPR032808">
    <property type="entry name" value="DoxX"/>
</dbReference>
<evidence type="ECO:0000256" key="7">
    <source>
        <dbReference type="SAM" id="Phobius"/>
    </source>
</evidence>
<dbReference type="Pfam" id="PF07681">
    <property type="entry name" value="DoxX"/>
    <property type="match status" value="1"/>
</dbReference>
<keyword evidence="5 7" id="KW-1133">Transmembrane helix</keyword>
<dbReference type="AlphaFoldDB" id="A0A6N4SV93"/>
<reference evidence="8 9" key="1">
    <citation type="journal article" date="2007" name="Appl. Environ. Microbiol.">
        <title>Genome sequence of the cellulolytic gliding bacterium Cytophaga hutchinsonii.</title>
        <authorList>
            <person name="Xie G."/>
            <person name="Bruce D.C."/>
            <person name="Challacombe J.F."/>
            <person name="Chertkov O."/>
            <person name="Detter J.C."/>
            <person name="Gilna P."/>
            <person name="Han C.S."/>
            <person name="Lucas S."/>
            <person name="Misra M."/>
            <person name="Myers G.L."/>
            <person name="Richardson P."/>
            <person name="Tapia R."/>
            <person name="Thayer N."/>
            <person name="Thompson L.S."/>
            <person name="Brettin T.S."/>
            <person name="Henrissat B."/>
            <person name="Wilson D.B."/>
            <person name="McBride M.J."/>
        </authorList>
    </citation>
    <scope>NUCLEOTIDE SEQUENCE [LARGE SCALE GENOMIC DNA]</scope>
    <source>
        <strain evidence="9">ATCC 33406 / DSM 1761 / CIP 103989 / NBRC 15051 / NCIMB 9469 / D465</strain>
    </source>
</reference>
<comment type="subcellular location">
    <subcellularLocation>
        <location evidence="1">Cell membrane</location>
        <topology evidence="1">Multi-pass membrane protein</topology>
    </subcellularLocation>
</comment>
<dbReference type="RefSeq" id="WP_011586441.1">
    <property type="nucleotide sequence ID" value="NC_008255.1"/>
</dbReference>
<dbReference type="PANTHER" id="PTHR33452:SF7">
    <property type="entry name" value="DOXX FAMILY PROTEIN"/>
    <property type="match status" value="1"/>
</dbReference>
<dbReference type="GO" id="GO:0005886">
    <property type="term" value="C:plasma membrane"/>
    <property type="evidence" value="ECO:0007669"/>
    <property type="project" value="UniProtKB-SubCell"/>
</dbReference>
<keyword evidence="3" id="KW-1003">Cell membrane</keyword>
<evidence type="ECO:0000256" key="3">
    <source>
        <dbReference type="ARBA" id="ARBA00022475"/>
    </source>
</evidence>
<evidence type="ECO:0000256" key="2">
    <source>
        <dbReference type="ARBA" id="ARBA00006679"/>
    </source>
</evidence>
<feature type="transmembrane region" description="Helical" evidence="7">
    <location>
        <begin position="49"/>
        <end position="68"/>
    </location>
</feature>
<keyword evidence="6 7" id="KW-0472">Membrane</keyword>
<gene>
    <name evidence="8" type="ordered locus">CHU_3092</name>
</gene>
<sequence>MISQGLKNKYEAFRNASIKFQDVALLAMRLVLAYGFFHPAVMKVKNINGVIAWFASLGMPLPALNAYLATAAEILGVILLTIGLGVRVFTLPLIIVMIVAIVTVHWSNGFESGNNGFEIPLYYIIMLFLLHTHGSGKYSADALLRKK</sequence>
<protein>
    <recommendedName>
        <fullName evidence="10">DoxX family protein</fullName>
    </recommendedName>
</protein>
<evidence type="ECO:0008006" key="10">
    <source>
        <dbReference type="Google" id="ProtNLM"/>
    </source>
</evidence>
<organism evidence="8 9">
    <name type="scientific">Cytophaga hutchinsonii (strain ATCC 33406 / DSM 1761 / CIP 103989 / NBRC 15051 / NCIMB 9469 / D465)</name>
    <dbReference type="NCBI Taxonomy" id="269798"/>
    <lineage>
        <taxon>Bacteria</taxon>
        <taxon>Pseudomonadati</taxon>
        <taxon>Bacteroidota</taxon>
        <taxon>Cytophagia</taxon>
        <taxon>Cytophagales</taxon>
        <taxon>Cytophagaceae</taxon>
        <taxon>Cytophaga</taxon>
    </lineage>
</organism>
<dbReference type="OrthoDB" id="9813193at2"/>
<dbReference type="PANTHER" id="PTHR33452">
    <property type="entry name" value="OXIDOREDUCTASE CATD-RELATED"/>
    <property type="match status" value="1"/>
</dbReference>
<keyword evidence="4 7" id="KW-0812">Transmembrane</keyword>
<evidence type="ECO:0000256" key="5">
    <source>
        <dbReference type="ARBA" id="ARBA00022989"/>
    </source>
</evidence>
<dbReference type="Proteomes" id="UP000001822">
    <property type="component" value="Chromosome"/>
</dbReference>
<proteinExistence type="inferred from homology"/>
<keyword evidence="9" id="KW-1185">Reference proteome</keyword>
<feature type="transmembrane region" description="Helical" evidence="7">
    <location>
        <begin position="121"/>
        <end position="140"/>
    </location>
</feature>
<comment type="similarity">
    <text evidence="2">Belongs to the DoxX family.</text>
</comment>
<name>A0A6N4SV93_CYTH3</name>